<dbReference type="GO" id="GO:0017004">
    <property type="term" value="P:cytochrome complex assembly"/>
    <property type="evidence" value="ECO:0007669"/>
    <property type="project" value="UniProtKB-KW"/>
</dbReference>
<dbReference type="EMBL" id="FNPI01000029">
    <property type="protein sequence ID" value="SDZ67141.1"/>
    <property type="molecule type" value="Genomic_DNA"/>
</dbReference>
<dbReference type="AlphaFoldDB" id="A0A1H3UYU3"/>
<feature type="transmembrane region" description="Helical" evidence="12">
    <location>
        <begin position="134"/>
        <end position="156"/>
    </location>
</feature>
<feature type="transmembrane region" description="Helical" evidence="12">
    <location>
        <begin position="102"/>
        <end position="122"/>
    </location>
</feature>
<evidence type="ECO:0000256" key="10">
    <source>
        <dbReference type="ARBA" id="ARBA00022989"/>
    </source>
</evidence>
<evidence type="ECO:0000256" key="12">
    <source>
        <dbReference type="SAM" id="Phobius"/>
    </source>
</evidence>
<comment type="similarity">
    <text evidence="3">Belongs to the CcmB/CycW/HelB family.</text>
</comment>
<feature type="transmembrane region" description="Helical" evidence="12">
    <location>
        <begin position="204"/>
        <end position="227"/>
    </location>
</feature>
<comment type="subcellular location">
    <subcellularLocation>
        <location evidence="2">Cell inner membrane</location>
        <topology evidence="2">Multi-pass membrane protein</topology>
    </subcellularLocation>
</comment>
<evidence type="ECO:0000256" key="8">
    <source>
        <dbReference type="ARBA" id="ARBA00022692"/>
    </source>
</evidence>
<keyword evidence="8 12" id="KW-0812">Transmembrane</keyword>
<dbReference type="InterPro" id="IPR003544">
    <property type="entry name" value="Cyt_c_biogenesis_CcmB"/>
</dbReference>
<gene>
    <name evidence="13" type="ORF">SAMN05421736_12914</name>
</gene>
<dbReference type="GO" id="GO:1903607">
    <property type="term" value="P:cytochrome c biosynthetic process"/>
    <property type="evidence" value="ECO:0007669"/>
    <property type="project" value="TreeGrafter"/>
</dbReference>
<dbReference type="STRING" id="1503961.SAMN05421736_12914"/>
<sequence>MKRILMPALAIAGKDLYSEWKTKQVVTTMLIFSGLVIVTFSFAFDPSNQAVRALIPGMIWMITIFAGILGLNRSFVSEQRNDHIHGFIVAPIDPASIFLGKFIANFVFVAAVQMIAIPLLFVLFDFRALTGASILYLTGVVFLGTFGFITVGTFLAALSANSKSSEMLLPILLLPIATPIIIAAVQATKIVLIDLEAISGAMSWMQLIFVYDLLFFVAGLILFEYVLEV</sequence>
<dbReference type="InterPro" id="IPR026031">
    <property type="entry name" value="Cyt_c_CcmB_bac"/>
</dbReference>
<evidence type="ECO:0000256" key="7">
    <source>
        <dbReference type="ARBA" id="ARBA00022519"/>
    </source>
</evidence>
<keyword evidence="6" id="KW-1003">Cell membrane</keyword>
<keyword evidence="9" id="KW-0201">Cytochrome c-type biogenesis</keyword>
<evidence type="ECO:0000313" key="13">
    <source>
        <dbReference type="EMBL" id="SDZ67141.1"/>
    </source>
</evidence>
<dbReference type="PRINTS" id="PR01414">
    <property type="entry name" value="CCMBBIOGNSIS"/>
</dbReference>
<feature type="transmembrane region" description="Helical" evidence="12">
    <location>
        <begin position="25"/>
        <end position="44"/>
    </location>
</feature>
<proteinExistence type="inferred from homology"/>
<evidence type="ECO:0000313" key="14">
    <source>
        <dbReference type="Proteomes" id="UP000198935"/>
    </source>
</evidence>
<feature type="transmembrane region" description="Helical" evidence="12">
    <location>
        <begin position="168"/>
        <end position="192"/>
    </location>
</feature>
<evidence type="ECO:0000256" key="2">
    <source>
        <dbReference type="ARBA" id="ARBA00004429"/>
    </source>
</evidence>
<dbReference type="GO" id="GO:0005886">
    <property type="term" value="C:plasma membrane"/>
    <property type="evidence" value="ECO:0007669"/>
    <property type="project" value="UniProtKB-SubCell"/>
</dbReference>
<comment type="function">
    <text evidence="1">Required for the export of heme to the periplasm for the biogenesis of c-type cytochromes.</text>
</comment>
<dbReference type="PIRSF" id="PIRSF002764">
    <property type="entry name" value="CcmB"/>
    <property type="match status" value="1"/>
</dbReference>
<evidence type="ECO:0000256" key="9">
    <source>
        <dbReference type="ARBA" id="ARBA00022748"/>
    </source>
</evidence>
<evidence type="ECO:0000256" key="6">
    <source>
        <dbReference type="ARBA" id="ARBA00022475"/>
    </source>
</evidence>
<dbReference type="Pfam" id="PF03379">
    <property type="entry name" value="CcmB"/>
    <property type="match status" value="1"/>
</dbReference>
<evidence type="ECO:0000256" key="1">
    <source>
        <dbReference type="ARBA" id="ARBA00002442"/>
    </source>
</evidence>
<feature type="transmembrane region" description="Helical" evidence="12">
    <location>
        <begin position="50"/>
        <end position="71"/>
    </location>
</feature>
<keyword evidence="5" id="KW-0813">Transport</keyword>
<dbReference type="GO" id="GO:0015232">
    <property type="term" value="F:heme transmembrane transporter activity"/>
    <property type="evidence" value="ECO:0007669"/>
    <property type="project" value="InterPro"/>
</dbReference>
<dbReference type="Proteomes" id="UP000198935">
    <property type="component" value="Unassembled WGS sequence"/>
</dbReference>
<organism evidence="13 14">
    <name type="scientific">Evansella caseinilytica</name>
    <dbReference type="NCBI Taxonomy" id="1503961"/>
    <lineage>
        <taxon>Bacteria</taxon>
        <taxon>Bacillati</taxon>
        <taxon>Bacillota</taxon>
        <taxon>Bacilli</taxon>
        <taxon>Bacillales</taxon>
        <taxon>Bacillaceae</taxon>
        <taxon>Evansella</taxon>
    </lineage>
</organism>
<evidence type="ECO:0000256" key="5">
    <source>
        <dbReference type="ARBA" id="ARBA00022448"/>
    </source>
</evidence>
<evidence type="ECO:0000256" key="4">
    <source>
        <dbReference type="ARBA" id="ARBA00016452"/>
    </source>
</evidence>
<evidence type="ECO:0000256" key="11">
    <source>
        <dbReference type="ARBA" id="ARBA00023136"/>
    </source>
</evidence>
<keyword evidence="14" id="KW-1185">Reference proteome</keyword>
<keyword evidence="11 12" id="KW-0472">Membrane</keyword>
<evidence type="ECO:0000256" key="3">
    <source>
        <dbReference type="ARBA" id="ARBA00010544"/>
    </source>
</evidence>
<protein>
    <recommendedName>
        <fullName evidence="4">Heme exporter protein B</fullName>
    </recommendedName>
</protein>
<accession>A0A1H3UYU3</accession>
<dbReference type="OrthoDB" id="9812809at2"/>
<name>A0A1H3UYU3_9BACI</name>
<dbReference type="PANTHER" id="PTHR30070">
    <property type="entry name" value="HEME EXPORTER PROTEIN B"/>
    <property type="match status" value="1"/>
</dbReference>
<keyword evidence="7" id="KW-0997">Cell inner membrane</keyword>
<dbReference type="PANTHER" id="PTHR30070:SF1">
    <property type="entry name" value="CYTOCHROME C BIOGENESIS B-RELATED"/>
    <property type="match status" value="1"/>
</dbReference>
<reference evidence="14" key="1">
    <citation type="submission" date="2016-10" db="EMBL/GenBank/DDBJ databases">
        <authorList>
            <person name="Varghese N."/>
            <person name="Submissions S."/>
        </authorList>
    </citation>
    <scope>NUCLEOTIDE SEQUENCE [LARGE SCALE GENOMIC DNA]</scope>
    <source>
        <strain evidence="14">SP</strain>
    </source>
</reference>
<keyword evidence="10 12" id="KW-1133">Transmembrane helix</keyword>